<comment type="subcellular location">
    <subcellularLocation>
        <location evidence="1">Bacterial flagellum basal body</location>
    </subcellularLocation>
    <subcellularLocation>
        <location evidence="2">Cell membrane</location>
        <topology evidence="2">Peripheral membrane protein</topology>
    </subcellularLocation>
</comment>
<gene>
    <name evidence="12" type="ORF">G4A98_00390</name>
</gene>
<dbReference type="GO" id="GO:0003774">
    <property type="term" value="F:cytoskeletal motor activity"/>
    <property type="evidence" value="ECO:0007669"/>
    <property type="project" value="InterPro"/>
</dbReference>
<evidence type="ECO:0000256" key="8">
    <source>
        <dbReference type="ARBA" id="ARBA00023136"/>
    </source>
</evidence>
<dbReference type="GO" id="GO:0050918">
    <property type="term" value="P:positive chemotaxis"/>
    <property type="evidence" value="ECO:0007669"/>
    <property type="project" value="TreeGrafter"/>
</dbReference>
<dbReference type="GO" id="GO:0009425">
    <property type="term" value="C:bacterial-type flagellum basal body"/>
    <property type="evidence" value="ECO:0007669"/>
    <property type="project" value="UniProtKB-SubCell"/>
</dbReference>
<reference evidence="12 13" key="1">
    <citation type="submission" date="2020-04" db="EMBL/GenBank/DDBJ databases">
        <title>Parallel evolution in the integration of a co-obligate aphid symbiosis.</title>
        <authorList>
            <person name="Monnin D."/>
            <person name="Jackson R."/>
            <person name="Kiers E.T."/>
            <person name="Bunker M."/>
            <person name="Ellers J."/>
            <person name="Henry L.M."/>
        </authorList>
    </citation>
    <scope>NUCLEOTIDE SEQUENCE [LARGE SCALE GENOMIC DNA]</scope>
    <source>
        <strain evidence="12">MCAR-56B</strain>
    </source>
</reference>
<evidence type="ECO:0000256" key="3">
    <source>
        <dbReference type="ARBA" id="ARBA00011049"/>
    </source>
</evidence>
<proteinExistence type="inferred from homology"/>
<dbReference type="InterPro" id="IPR001689">
    <property type="entry name" value="Flag_FliM"/>
</dbReference>
<accession>A0A6G9JSG4</accession>
<dbReference type="PANTHER" id="PTHR30034:SF6">
    <property type="entry name" value="YOP PROTEINS TRANSLOCATION PROTEIN Q"/>
    <property type="match status" value="1"/>
</dbReference>
<evidence type="ECO:0000256" key="7">
    <source>
        <dbReference type="ARBA" id="ARBA00022779"/>
    </source>
</evidence>
<evidence type="ECO:0000313" key="12">
    <source>
        <dbReference type="EMBL" id="QIQ41693.1"/>
    </source>
</evidence>
<evidence type="ECO:0000259" key="11">
    <source>
        <dbReference type="Pfam" id="PF01052"/>
    </source>
</evidence>
<evidence type="ECO:0000256" key="1">
    <source>
        <dbReference type="ARBA" id="ARBA00004117"/>
    </source>
</evidence>
<comment type="similarity">
    <text evidence="3">Belongs to the FliM family.</text>
</comment>
<sequence>MGKSNNLYNKFKKVYERENNLKHSLKEYEIKILEDINDGLVEHFITFFSNLTKKNIKLISYNTRIGSCYANENIVKNLRCLNLIEILPYNNQSFIIFSDNFLSIVIDILFGGKDNSINNNKKITHITSAEIFINKKIIKFITSSLTRIYKKYFLKEITFINTKTFFDIKQFDFDLNRVFLIHYFNFTINNIEVFFNILIPISILKHIDKKIVLSMSGNYKNTHIEEKNTKNSISFNDIYNVELNIKSKIVGISISYDKIYNLSVGDILPIKKPNKITAFIKDQAIFFGDYKTFNEQSIVFIEEFINNNLESDQDKERSHEQYTEQR</sequence>
<dbReference type="SUPFAM" id="SSF101801">
    <property type="entry name" value="Surface presentation of antigens (SPOA)"/>
    <property type="match status" value="1"/>
</dbReference>
<keyword evidence="6" id="KW-0145">Chemotaxis</keyword>
<evidence type="ECO:0000256" key="9">
    <source>
        <dbReference type="ARBA" id="ARBA00023143"/>
    </source>
</evidence>
<keyword evidence="12" id="KW-0282">Flagellum</keyword>
<keyword evidence="12" id="KW-0966">Cell projection</keyword>
<keyword evidence="5" id="KW-1003">Cell membrane</keyword>
<keyword evidence="9" id="KW-0975">Bacterial flagellum</keyword>
<dbReference type="InterPro" id="IPR036429">
    <property type="entry name" value="SpoA-like_sf"/>
</dbReference>
<evidence type="ECO:0000256" key="5">
    <source>
        <dbReference type="ARBA" id="ARBA00022475"/>
    </source>
</evidence>
<dbReference type="EMBL" id="CP048747">
    <property type="protein sequence ID" value="QIQ41693.1"/>
    <property type="molecule type" value="Genomic_DNA"/>
</dbReference>
<protein>
    <recommendedName>
        <fullName evidence="4">Flagellar motor switch protein FliM</fullName>
    </recommendedName>
</protein>
<evidence type="ECO:0000256" key="4">
    <source>
        <dbReference type="ARBA" id="ARBA00021898"/>
    </source>
</evidence>
<name>A0A6G9JSG4_9GAMM</name>
<keyword evidence="8" id="KW-0472">Membrane</keyword>
<keyword evidence="7" id="KW-0283">Flagellar rotation</keyword>
<dbReference type="Pfam" id="PF01052">
    <property type="entry name" value="FliMN_C"/>
    <property type="match status" value="1"/>
</dbReference>
<comment type="function">
    <text evidence="10">FliM is one of three proteins (FliG, FliN, FliM) that forms the rotor-mounted switch complex (C ring), located at the base of the basal body. This complex interacts with the CheY and CheZ chemotaxis proteins, in addition to contacting components of the motor that determine the direction of flagellar rotation.</text>
</comment>
<dbReference type="GO" id="GO:0005886">
    <property type="term" value="C:plasma membrane"/>
    <property type="evidence" value="ECO:0007669"/>
    <property type="project" value="UniProtKB-SubCell"/>
</dbReference>
<dbReference type="AlphaFoldDB" id="A0A6G9JSG4"/>
<dbReference type="GO" id="GO:0071978">
    <property type="term" value="P:bacterial-type flagellum-dependent swarming motility"/>
    <property type="evidence" value="ECO:0007669"/>
    <property type="project" value="TreeGrafter"/>
</dbReference>
<evidence type="ECO:0000256" key="6">
    <source>
        <dbReference type="ARBA" id="ARBA00022500"/>
    </source>
</evidence>
<evidence type="ECO:0000313" key="13">
    <source>
        <dbReference type="Proteomes" id="UP000503183"/>
    </source>
</evidence>
<dbReference type="PANTHER" id="PTHR30034">
    <property type="entry name" value="FLAGELLAR MOTOR SWITCH PROTEIN FLIM"/>
    <property type="match status" value="1"/>
</dbReference>
<dbReference type="Gene3D" id="3.40.1550.10">
    <property type="entry name" value="CheC-like"/>
    <property type="match status" value="1"/>
</dbReference>
<organism evidence="12 13">
    <name type="scientific">Buchnera aphidicola</name>
    <name type="common">Microlophium carnosum</name>
    <dbReference type="NCBI Taxonomy" id="2708354"/>
    <lineage>
        <taxon>Bacteria</taxon>
        <taxon>Pseudomonadati</taxon>
        <taxon>Pseudomonadota</taxon>
        <taxon>Gammaproteobacteria</taxon>
        <taxon>Enterobacterales</taxon>
        <taxon>Erwiniaceae</taxon>
        <taxon>Buchnera</taxon>
    </lineage>
</organism>
<dbReference type="Pfam" id="PF02154">
    <property type="entry name" value="FliM"/>
    <property type="match status" value="1"/>
</dbReference>
<dbReference type="Proteomes" id="UP000503183">
    <property type="component" value="Chromosome"/>
</dbReference>
<evidence type="ECO:0000256" key="2">
    <source>
        <dbReference type="ARBA" id="ARBA00004202"/>
    </source>
</evidence>
<keyword evidence="12" id="KW-0969">Cilium</keyword>
<dbReference type="InterPro" id="IPR028976">
    <property type="entry name" value="CheC-like_sf"/>
</dbReference>
<dbReference type="InterPro" id="IPR001543">
    <property type="entry name" value="FliN-like_C"/>
</dbReference>
<feature type="domain" description="Flagellar motor switch protein FliN-like C-terminal" evidence="11">
    <location>
        <begin position="237"/>
        <end position="305"/>
    </location>
</feature>
<evidence type="ECO:0000256" key="10">
    <source>
        <dbReference type="ARBA" id="ARBA00025044"/>
    </source>
</evidence>